<proteinExistence type="predicted"/>
<dbReference type="InterPro" id="IPR012160">
    <property type="entry name" value="LtaS-like"/>
</dbReference>
<accession>A0ABS0AYI7</accession>
<dbReference type="SUPFAM" id="SSF53649">
    <property type="entry name" value="Alkaline phosphatase-like"/>
    <property type="match status" value="1"/>
</dbReference>
<protein>
    <recommendedName>
        <fullName evidence="2">Sulfatase N-terminal domain-containing protein</fullName>
    </recommendedName>
</protein>
<gene>
    <name evidence="3" type="ORF">NEPTK9_000715</name>
</gene>
<keyword evidence="1" id="KW-0812">Transmembrane</keyword>
<dbReference type="Pfam" id="PF00884">
    <property type="entry name" value="Sulfatase"/>
    <property type="match status" value="1"/>
</dbReference>
<feature type="domain" description="Sulfatase N-terminal" evidence="2">
    <location>
        <begin position="256"/>
        <end position="539"/>
    </location>
</feature>
<evidence type="ECO:0000259" key="2">
    <source>
        <dbReference type="Pfam" id="PF00884"/>
    </source>
</evidence>
<keyword evidence="4" id="KW-1185">Reference proteome</keyword>
<dbReference type="InterPro" id="IPR017850">
    <property type="entry name" value="Alkaline_phosphatase_core_sf"/>
</dbReference>
<feature type="transmembrane region" description="Helical" evidence="1">
    <location>
        <begin position="155"/>
        <end position="173"/>
    </location>
</feature>
<dbReference type="PIRSF" id="PIRSF005091">
    <property type="entry name" value="Mmb_sulf_HI1246"/>
    <property type="match status" value="1"/>
</dbReference>
<dbReference type="PANTHER" id="PTHR43751">
    <property type="entry name" value="SULFATASE"/>
    <property type="match status" value="1"/>
</dbReference>
<dbReference type="Gene3D" id="3.40.720.10">
    <property type="entry name" value="Alkaline Phosphatase, subunit A"/>
    <property type="match status" value="1"/>
</dbReference>
<dbReference type="Proteomes" id="UP001194714">
    <property type="component" value="Unassembled WGS sequence"/>
</dbReference>
<keyword evidence="1" id="KW-0472">Membrane</keyword>
<dbReference type="Gene3D" id="3.30.1120.10">
    <property type="match status" value="1"/>
</dbReference>
<dbReference type="InterPro" id="IPR052701">
    <property type="entry name" value="GAG_Ulvan_Degrading_Sulfatases"/>
</dbReference>
<dbReference type="InterPro" id="IPR000917">
    <property type="entry name" value="Sulfatase_N"/>
</dbReference>
<sequence length="653" mass="75454">MAAALVFLFLMALPSLFVRVTILHRNLPARPSLFFSYLTGACQDFFIAFQQLFILVLMVKVLPFAQGALFWILVTLSSLLQLHLIFDAVLHRKTAIRMEVSFLSLFNDARCFWDSAKEKKIWRFIPGALLFLSFPLFTYWHSWESLRTLSLKGEWLLFGLLLGVVGVAGHFFLPKKLSYGTDHIVFQHEMWYLKKLIRFIKRKSDRTDLGYLARSHFQSHNEKKTAPSSEYPLFKYTQGFTGDKAFNIRVDEGESPHVIFLFLESFRAKNVGTLGAEKGVTPHFDRLAKEGILFTDFYANSVRTSRSVVSSLFGVPSDVDASEQAARTEAPFIGIPQLMHEGRYQTSYLHNGTVEFENQDAFFELHGYDAIHGKEEMMRAFPEAPVSSWGLPDEYLMHYTADFLEKHKDHPQFLTLFSITNHHPWNLPEHYKPPTLPPEISRTYKKYLSTFHYTDACLGLLIELLKEKGLLQNTLLFILGDHGYPMGEHGNFVEQRYLYEENIRVPLLIYGEGRIIEPKRITAPGSQLDLVPTLMDLLDLHGFNISIGSSLIRESEGRPIFFHNPYVFKNFGCRAGKYKFIYTRISQEIELYDLEKDPEEKENIAPQNPQLAQEFLQSVKDYERLFHRLYSEKRIVPEDAPIFTGLYQESLVT</sequence>
<evidence type="ECO:0000256" key="1">
    <source>
        <dbReference type="SAM" id="Phobius"/>
    </source>
</evidence>
<reference evidence="3 4" key="1">
    <citation type="submission" date="2020-01" db="EMBL/GenBank/DDBJ databases">
        <title>Draft genome sequence of Cand. Neptunochlamydia vexilliferae K9.</title>
        <authorList>
            <person name="Schulz F."/>
            <person name="Koestlbacher S."/>
            <person name="Wascher F."/>
            <person name="Pizzetti I."/>
            <person name="Horn M."/>
        </authorList>
    </citation>
    <scope>NUCLEOTIDE SEQUENCE [LARGE SCALE GENOMIC DNA]</scope>
    <source>
        <strain evidence="3 4">K9</strain>
    </source>
</reference>
<dbReference type="CDD" id="cd16015">
    <property type="entry name" value="LTA_synthase"/>
    <property type="match status" value="1"/>
</dbReference>
<name>A0ABS0AYI7_9BACT</name>
<comment type="caution">
    <text evidence="3">The sequence shown here is derived from an EMBL/GenBank/DDBJ whole genome shotgun (WGS) entry which is preliminary data.</text>
</comment>
<feature type="transmembrane region" description="Helical" evidence="1">
    <location>
        <begin position="121"/>
        <end position="143"/>
    </location>
</feature>
<organism evidence="3 4">
    <name type="scientific">Candidatus Neptunichlamydia vexilliferae</name>
    <dbReference type="NCBI Taxonomy" id="1651774"/>
    <lineage>
        <taxon>Bacteria</taxon>
        <taxon>Pseudomonadati</taxon>
        <taxon>Chlamydiota</taxon>
        <taxon>Chlamydiia</taxon>
        <taxon>Parachlamydiales</taxon>
        <taxon>Simkaniaceae</taxon>
        <taxon>Candidatus Neptunichlamydia</taxon>
    </lineage>
</organism>
<keyword evidence="1" id="KW-1133">Transmembrane helix</keyword>
<dbReference type="EMBL" id="JAAEJV010000014">
    <property type="protein sequence ID" value="MBF5059207.1"/>
    <property type="molecule type" value="Genomic_DNA"/>
</dbReference>
<dbReference type="PANTHER" id="PTHR43751:SF3">
    <property type="entry name" value="SULFATASE N-TERMINAL DOMAIN-CONTAINING PROTEIN"/>
    <property type="match status" value="1"/>
</dbReference>
<evidence type="ECO:0000313" key="3">
    <source>
        <dbReference type="EMBL" id="MBF5059207.1"/>
    </source>
</evidence>
<evidence type="ECO:0000313" key="4">
    <source>
        <dbReference type="Proteomes" id="UP001194714"/>
    </source>
</evidence>